<feature type="region of interest" description="Disordered" evidence="1">
    <location>
        <begin position="148"/>
        <end position="170"/>
    </location>
</feature>
<gene>
    <name evidence="2" type="ORF">L3X38_011891</name>
</gene>
<organism evidence="2 3">
    <name type="scientific">Prunus dulcis</name>
    <name type="common">Almond</name>
    <name type="synonym">Amygdalus dulcis</name>
    <dbReference type="NCBI Taxonomy" id="3755"/>
    <lineage>
        <taxon>Eukaryota</taxon>
        <taxon>Viridiplantae</taxon>
        <taxon>Streptophyta</taxon>
        <taxon>Embryophyta</taxon>
        <taxon>Tracheophyta</taxon>
        <taxon>Spermatophyta</taxon>
        <taxon>Magnoliopsida</taxon>
        <taxon>eudicotyledons</taxon>
        <taxon>Gunneridae</taxon>
        <taxon>Pentapetalae</taxon>
        <taxon>rosids</taxon>
        <taxon>fabids</taxon>
        <taxon>Rosales</taxon>
        <taxon>Rosaceae</taxon>
        <taxon>Amygdaloideae</taxon>
        <taxon>Amygdaleae</taxon>
        <taxon>Prunus</taxon>
    </lineage>
</organism>
<name>A0AAD4WJX4_PRUDU</name>
<accession>A0AAD4WJX4</accession>
<keyword evidence="3" id="KW-1185">Reference proteome</keyword>
<protein>
    <submittedName>
        <fullName evidence="2">Uncharacterized protein</fullName>
    </submittedName>
</protein>
<evidence type="ECO:0000313" key="2">
    <source>
        <dbReference type="EMBL" id="KAI5344014.1"/>
    </source>
</evidence>
<dbReference type="Proteomes" id="UP001054821">
    <property type="component" value="Chromosome 2"/>
</dbReference>
<dbReference type="EMBL" id="JAJFAZ020000002">
    <property type="protein sequence ID" value="KAI5344014.1"/>
    <property type="molecule type" value="Genomic_DNA"/>
</dbReference>
<sequence length="180" mass="19631">MLSNRVGGIGNRCRTTSCVISTGTQKYLKATGNGETGQPPVQSNQAGTRKYLMETGNEETGHPQVQSNRAGGWGNHDRATNYGLRKGNWERGNWPSTCAVKSGKWLGYMQISKVNWEWGNTPTTSAVKMGTWLAKSLLENCALSTGTSKYPKATRNGETGQPPVPSNRASGWRNHCWTPV</sequence>
<proteinExistence type="predicted"/>
<comment type="caution">
    <text evidence="2">The sequence shown here is derived from an EMBL/GenBank/DDBJ whole genome shotgun (WGS) entry which is preliminary data.</text>
</comment>
<evidence type="ECO:0000256" key="1">
    <source>
        <dbReference type="SAM" id="MobiDB-lite"/>
    </source>
</evidence>
<dbReference type="AlphaFoldDB" id="A0AAD4WJX4"/>
<reference evidence="2 3" key="1">
    <citation type="journal article" date="2022" name="G3 (Bethesda)">
        <title>Whole-genome sequence and methylome profiling of the almond [Prunus dulcis (Mill.) D.A. Webb] cultivar 'Nonpareil'.</title>
        <authorList>
            <person name="D'Amico-Willman K.M."/>
            <person name="Ouma W.Z."/>
            <person name="Meulia T."/>
            <person name="Sideli G.M."/>
            <person name="Gradziel T.M."/>
            <person name="Fresnedo-Ramirez J."/>
        </authorList>
    </citation>
    <scope>NUCLEOTIDE SEQUENCE [LARGE SCALE GENOMIC DNA]</scope>
    <source>
        <strain evidence="2">Clone GOH B32 T37-40</strain>
    </source>
</reference>
<evidence type="ECO:0000313" key="3">
    <source>
        <dbReference type="Proteomes" id="UP001054821"/>
    </source>
</evidence>